<proteinExistence type="predicted"/>
<dbReference type="InterPro" id="IPR005502">
    <property type="entry name" value="Ribosyl_crysJ1"/>
</dbReference>
<dbReference type="SUPFAM" id="SSF101478">
    <property type="entry name" value="ADP-ribosylglycohydrolase"/>
    <property type="match status" value="1"/>
</dbReference>
<evidence type="ECO:0000313" key="2">
    <source>
        <dbReference type="Proteomes" id="UP001500618"/>
    </source>
</evidence>
<dbReference type="InterPro" id="IPR050792">
    <property type="entry name" value="ADP-ribosylglycohydrolase"/>
</dbReference>
<evidence type="ECO:0008006" key="3">
    <source>
        <dbReference type="Google" id="ProtNLM"/>
    </source>
</evidence>
<gene>
    <name evidence="1" type="ORF">GCM10009765_48210</name>
</gene>
<dbReference type="PANTHER" id="PTHR16222:SF12">
    <property type="entry name" value="ADP-RIBOSYLGLYCOHYDROLASE-RELATED"/>
    <property type="match status" value="1"/>
</dbReference>
<organism evidence="1 2">
    <name type="scientific">Fodinicola feengrottensis</name>
    <dbReference type="NCBI Taxonomy" id="435914"/>
    <lineage>
        <taxon>Bacteria</taxon>
        <taxon>Bacillati</taxon>
        <taxon>Actinomycetota</taxon>
        <taxon>Actinomycetes</taxon>
        <taxon>Mycobacteriales</taxon>
        <taxon>Fodinicola</taxon>
    </lineage>
</organism>
<dbReference type="EMBL" id="BAAANY010000020">
    <property type="protein sequence ID" value="GAA1693276.1"/>
    <property type="molecule type" value="Genomic_DNA"/>
</dbReference>
<accession>A0ABN2HTP6</accession>
<reference evidence="1 2" key="1">
    <citation type="journal article" date="2019" name="Int. J. Syst. Evol. Microbiol.">
        <title>The Global Catalogue of Microorganisms (GCM) 10K type strain sequencing project: providing services to taxonomists for standard genome sequencing and annotation.</title>
        <authorList>
            <consortium name="The Broad Institute Genomics Platform"/>
            <consortium name="The Broad Institute Genome Sequencing Center for Infectious Disease"/>
            <person name="Wu L."/>
            <person name="Ma J."/>
        </authorList>
    </citation>
    <scope>NUCLEOTIDE SEQUENCE [LARGE SCALE GENOMIC DNA]</scope>
    <source>
        <strain evidence="1 2">JCM 14718</strain>
    </source>
</reference>
<name>A0ABN2HTP6_9ACTN</name>
<dbReference type="Gene3D" id="1.10.4080.10">
    <property type="entry name" value="ADP-ribosylation/Crystallin J1"/>
    <property type="match status" value="1"/>
</dbReference>
<dbReference type="RefSeq" id="WP_344312743.1">
    <property type="nucleotide sequence ID" value="NZ_BAAANY010000020.1"/>
</dbReference>
<dbReference type="Proteomes" id="UP001500618">
    <property type="component" value="Unassembled WGS sequence"/>
</dbReference>
<dbReference type="Pfam" id="PF03747">
    <property type="entry name" value="ADP_ribosyl_GH"/>
    <property type="match status" value="1"/>
</dbReference>
<keyword evidence="2" id="KW-1185">Reference proteome</keyword>
<protein>
    <recommendedName>
        <fullName evidence="3">ADP-ribosylglycohydrolase family protein</fullName>
    </recommendedName>
</protein>
<evidence type="ECO:0000313" key="1">
    <source>
        <dbReference type="EMBL" id="GAA1693276.1"/>
    </source>
</evidence>
<dbReference type="InterPro" id="IPR036705">
    <property type="entry name" value="Ribosyl_crysJ1_sf"/>
</dbReference>
<sequence length="285" mass="30677">MLVELAVGDAYGAGFEYADPDFVASNNTLNRYVQHPKHSGIRPGQYTDDTQMTLAVAELLVSNEPWTEGSVADKFVEVFRRDPREGYAGGFYNVLSHVRSGSELQDRITPHSDKSGAAMRAGAIGLCSDVDQVIRYADIQARVTHATPLGIESAQAAALAVHYCRYNIGPVSNIGAWIDAEIQEYGGLGGWARVWNGPVGSRGWMSVLAALTALSAASSLSDLLTRCVNYTGDVDTVATIALAAASCTTELVADLPHALLRDLENGPYGHDYLTELDKVLFRVIQ</sequence>
<comment type="caution">
    <text evidence="1">The sequence shown here is derived from an EMBL/GenBank/DDBJ whole genome shotgun (WGS) entry which is preliminary data.</text>
</comment>
<dbReference type="PANTHER" id="PTHR16222">
    <property type="entry name" value="ADP-RIBOSYLGLYCOHYDROLASE"/>
    <property type="match status" value="1"/>
</dbReference>